<keyword evidence="5" id="KW-0902">Two-component regulatory system</keyword>
<dbReference type="AlphaFoldDB" id="B4VYI6"/>
<dbReference type="InterPro" id="IPR005467">
    <property type="entry name" value="His_kinase_dom"/>
</dbReference>
<name>B4VYI6_9CYAN</name>
<dbReference type="SUPFAM" id="SSF47384">
    <property type="entry name" value="Homodimeric domain of signal transducing histidine kinase"/>
    <property type="match status" value="1"/>
</dbReference>
<dbReference type="HOGENOM" id="CLU_068871_0_0_3"/>
<sequence length="339" mass="37868">MELIYLVVGIVMGLVVSRATRSSKQPEGSTIPEPQLSKPEESQPAKAEPVKETESVKETEPVKEDELQPLKQELEQTRLAYQMAHEMSQYKAGFLARTSHELRSPLSSLMGMHQLILSDLCDSPEEAKEFVAQAHISAQKMVKLLDEVIAVAKTEHGTNRLETRPLQLSQCFEELEVLTHMQAGNRNLRLKVISPDPEIEVLADPRRFRQVLVGMVDSAIVQMEEGTIQVSTANSDNPQMVNIWIDVECPNSIWCEAVDLLSDTNDSEEQETTSSTTSPGMNWLMVQTLVEMMKGRLELLPIPGKEPSDDSVTDTCIRLQCSMPLATPEMIERVLAEQS</sequence>
<dbReference type="Gene3D" id="3.30.565.10">
    <property type="entry name" value="Histidine kinase-like ATPase, C-terminal domain"/>
    <property type="match status" value="1"/>
</dbReference>
<dbReference type="CDD" id="cd00082">
    <property type="entry name" value="HisKA"/>
    <property type="match status" value="1"/>
</dbReference>
<dbReference type="PANTHER" id="PTHR43711:SF1">
    <property type="entry name" value="HISTIDINE KINASE 1"/>
    <property type="match status" value="1"/>
</dbReference>
<feature type="region of interest" description="Disordered" evidence="6">
    <location>
        <begin position="19"/>
        <end position="70"/>
    </location>
</feature>
<dbReference type="EC" id="2.7.13.3" evidence="2"/>
<dbReference type="Pfam" id="PF00512">
    <property type="entry name" value="HisKA"/>
    <property type="match status" value="1"/>
</dbReference>
<dbReference type="GO" id="GO:0000155">
    <property type="term" value="F:phosphorelay sensor kinase activity"/>
    <property type="evidence" value="ECO:0007669"/>
    <property type="project" value="InterPro"/>
</dbReference>
<gene>
    <name evidence="8" type="ORF">MC7420_2643</name>
</gene>
<dbReference type="PANTHER" id="PTHR43711">
    <property type="entry name" value="TWO-COMPONENT HISTIDINE KINASE"/>
    <property type="match status" value="1"/>
</dbReference>
<evidence type="ECO:0000256" key="1">
    <source>
        <dbReference type="ARBA" id="ARBA00000085"/>
    </source>
</evidence>
<dbReference type="InterPro" id="IPR050736">
    <property type="entry name" value="Sensor_HK_Regulatory"/>
</dbReference>
<dbReference type="Gene3D" id="1.10.287.130">
    <property type="match status" value="1"/>
</dbReference>
<dbReference type="RefSeq" id="WP_006103827.1">
    <property type="nucleotide sequence ID" value="NZ_DS989860.1"/>
</dbReference>
<keyword evidence="4 8" id="KW-0418">Kinase</keyword>
<keyword evidence="9" id="KW-1185">Reference proteome</keyword>
<dbReference type="PROSITE" id="PS50109">
    <property type="entry name" value="HIS_KIN"/>
    <property type="match status" value="1"/>
</dbReference>
<organism evidence="8 9">
    <name type="scientific">Coleofasciculus chthonoplastes PCC 7420</name>
    <dbReference type="NCBI Taxonomy" id="118168"/>
    <lineage>
        <taxon>Bacteria</taxon>
        <taxon>Bacillati</taxon>
        <taxon>Cyanobacteriota</taxon>
        <taxon>Cyanophyceae</taxon>
        <taxon>Coleofasciculales</taxon>
        <taxon>Coleofasciculaceae</taxon>
        <taxon>Coleofasciculus</taxon>
    </lineage>
</organism>
<feature type="domain" description="Histidine kinase" evidence="7">
    <location>
        <begin position="97"/>
        <end position="327"/>
    </location>
</feature>
<accession>B4VYI6</accession>
<evidence type="ECO:0000256" key="5">
    <source>
        <dbReference type="ARBA" id="ARBA00023012"/>
    </source>
</evidence>
<dbReference type="SMART" id="SM00388">
    <property type="entry name" value="HisKA"/>
    <property type="match status" value="1"/>
</dbReference>
<dbReference type="eggNOG" id="COG2205">
    <property type="taxonomic scope" value="Bacteria"/>
</dbReference>
<evidence type="ECO:0000259" key="7">
    <source>
        <dbReference type="PROSITE" id="PS50109"/>
    </source>
</evidence>
<evidence type="ECO:0000313" key="8">
    <source>
        <dbReference type="EMBL" id="EDX73025.1"/>
    </source>
</evidence>
<evidence type="ECO:0000256" key="2">
    <source>
        <dbReference type="ARBA" id="ARBA00012438"/>
    </source>
</evidence>
<dbReference type="InterPro" id="IPR036890">
    <property type="entry name" value="HATPase_C_sf"/>
</dbReference>
<dbReference type="EMBL" id="DS989860">
    <property type="protein sequence ID" value="EDX73025.1"/>
    <property type="molecule type" value="Genomic_DNA"/>
</dbReference>
<feature type="compositionally biased region" description="Basic and acidic residues" evidence="6">
    <location>
        <begin position="38"/>
        <end position="70"/>
    </location>
</feature>
<dbReference type="STRING" id="118168.MC7420_2643"/>
<protein>
    <recommendedName>
        <fullName evidence="2">histidine kinase</fullName>
        <ecNumber evidence="2">2.7.13.3</ecNumber>
    </recommendedName>
</protein>
<evidence type="ECO:0000256" key="6">
    <source>
        <dbReference type="SAM" id="MobiDB-lite"/>
    </source>
</evidence>
<dbReference type="Proteomes" id="UP000003835">
    <property type="component" value="Unassembled WGS sequence"/>
</dbReference>
<evidence type="ECO:0000313" key="9">
    <source>
        <dbReference type="Proteomes" id="UP000003835"/>
    </source>
</evidence>
<dbReference type="InterPro" id="IPR036097">
    <property type="entry name" value="HisK_dim/P_sf"/>
</dbReference>
<reference evidence="8 9" key="1">
    <citation type="submission" date="2008-07" db="EMBL/GenBank/DDBJ databases">
        <authorList>
            <person name="Tandeau de Marsac N."/>
            <person name="Ferriera S."/>
            <person name="Johnson J."/>
            <person name="Kravitz S."/>
            <person name="Beeson K."/>
            <person name="Sutton G."/>
            <person name="Rogers Y.-H."/>
            <person name="Friedman R."/>
            <person name="Frazier M."/>
            <person name="Venter J.C."/>
        </authorList>
    </citation>
    <scope>NUCLEOTIDE SEQUENCE [LARGE SCALE GENOMIC DNA]</scope>
    <source>
        <strain evidence="8 9">PCC 7420</strain>
    </source>
</reference>
<feature type="compositionally biased region" description="Polar residues" evidence="6">
    <location>
        <begin position="19"/>
        <end position="28"/>
    </location>
</feature>
<dbReference type="SUPFAM" id="SSF55874">
    <property type="entry name" value="ATPase domain of HSP90 chaperone/DNA topoisomerase II/histidine kinase"/>
    <property type="match status" value="1"/>
</dbReference>
<dbReference type="InterPro" id="IPR003661">
    <property type="entry name" value="HisK_dim/P_dom"/>
</dbReference>
<proteinExistence type="predicted"/>
<evidence type="ECO:0000256" key="3">
    <source>
        <dbReference type="ARBA" id="ARBA00022679"/>
    </source>
</evidence>
<keyword evidence="3" id="KW-0808">Transferase</keyword>
<comment type="catalytic activity">
    <reaction evidence="1">
        <text>ATP + protein L-histidine = ADP + protein N-phospho-L-histidine.</text>
        <dbReference type="EC" id="2.7.13.3"/>
    </reaction>
</comment>
<evidence type="ECO:0000256" key="4">
    <source>
        <dbReference type="ARBA" id="ARBA00022777"/>
    </source>
</evidence>